<sequence length="142" mass="14762">MKEEPLGSGMNAVRTWMQGAGVLDANTAAQSRERENREAVVVAAAAAADAAAGPGRGVRPPLRSALRRGSALPGRSAFIACGRRSRSCLRGAHTLPALSLPRPAVSGRLAPQALQPPVAGRRTEPAAPAFRISGMNVTIYEE</sequence>
<keyword evidence="3" id="KW-1185">Reference proteome</keyword>
<evidence type="ECO:0000313" key="2">
    <source>
        <dbReference type="EMBL" id="KAK2117001.1"/>
    </source>
</evidence>
<evidence type="ECO:0000313" key="3">
    <source>
        <dbReference type="Proteomes" id="UP001266305"/>
    </source>
</evidence>
<comment type="caution">
    <text evidence="2">The sequence shown here is derived from an EMBL/GenBank/DDBJ whole genome shotgun (WGS) entry which is preliminary data.</text>
</comment>
<feature type="region of interest" description="Disordered" evidence="1">
    <location>
        <begin position="47"/>
        <end position="67"/>
    </location>
</feature>
<protein>
    <submittedName>
        <fullName evidence="2">Uncharacterized protein</fullName>
    </submittedName>
</protein>
<proteinExistence type="predicted"/>
<gene>
    <name evidence="2" type="ORF">P7K49_003887</name>
</gene>
<evidence type="ECO:0000256" key="1">
    <source>
        <dbReference type="SAM" id="MobiDB-lite"/>
    </source>
</evidence>
<dbReference type="Proteomes" id="UP001266305">
    <property type="component" value="Unassembled WGS sequence"/>
</dbReference>
<name>A0ABQ9W5S8_SAGOE</name>
<accession>A0ABQ9W5S8</accession>
<reference evidence="2 3" key="1">
    <citation type="submission" date="2023-05" db="EMBL/GenBank/DDBJ databases">
        <title>B98-5 Cell Line De Novo Hybrid Assembly: An Optical Mapping Approach.</title>
        <authorList>
            <person name="Kananen K."/>
            <person name="Auerbach J.A."/>
            <person name="Kautto E."/>
            <person name="Blachly J.S."/>
        </authorList>
    </citation>
    <scope>NUCLEOTIDE SEQUENCE [LARGE SCALE GENOMIC DNA]</scope>
    <source>
        <strain evidence="2">B95-8</strain>
        <tissue evidence="2">Cell line</tissue>
    </source>
</reference>
<organism evidence="2 3">
    <name type="scientific">Saguinus oedipus</name>
    <name type="common">Cotton-top tamarin</name>
    <name type="synonym">Oedipomidas oedipus</name>
    <dbReference type="NCBI Taxonomy" id="9490"/>
    <lineage>
        <taxon>Eukaryota</taxon>
        <taxon>Metazoa</taxon>
        <taxon>Chordata</taxon>
        <taxon>Craniata</taxon>
        <taxon>Vertebrata</taxon>
        <taxon>Euteleostomi</taxon>
        <taxon>Mammalia</taxon>
        <taxon>Eutheria</taxon>
        <taxon>Euarchontoglires</taxon>
        <taxon>Primates</taxon>
        <taxon>Haplorrhini</taxon>
        <taxon>Platyrrhini</taxon>
        <taxon>Cebidae</taxon>
        <taxon>Callitrichinae</taxon>
        <taxon>Saguinus</taxon>
    </lineage>
</organism>
<dbReference type="EMBL" id="JASSZA010000002">
    <property type="protein sequence ID" value="KAK2117001.1"/>
    <property type="molecule type" value="Genomic_DNA"/>
</dbReference>